<dbReference type="EMBL" id="CAJNJA010006376">
    <property type="protein sequence ID" value="CAE7209466.1"/>
    <property type="molecule type" value="Genomic_DNA"/>
</dbReference>
<dbReference type="AlphaFoldDB" id="A0A812JSM0"/>
<keyword evidence="3" id="KW-1185">Reference proteome</keyword>
<feature type="chain" id="PRO_5032601685" evidence="1">
    <location>
        <begin position="17"/>
        <end position="433"/>
    </location>
</feature>
<organism evidence="2 3">
    <name type="scientific">Symbiodinium necroappetens</name>
    <dbReference type="NCBI Taxonomy" id="1628268"/>
    <lineage>
        <taxon>Eukaryota</taxon>
        <taxon>Sar</taxon>
        <taxon>Alveolata</taxon>
        <taxon>Dinophyceae</taxon>
        <taxon>Suessiales</taxon>
        <taxon>Symbiodiniaceae</taxon>
        <taxon>Symbiodinium</taxon>
    </lineage>
</organism>
<evidence type="ECO:0000313" key="2">
    <source>
        <dbReference type="EMBL" id="CAE7209466.1"/>
    </source>
</evidence>
<feature type="signal peptide" evidence="1">
    <location>
        <begin position="1"/>
        <end position="16"/>
    </location>
</feature>
<protein>
    <submittedName>
        <fullName evidence="2">Uncharacterized protein</fullName>
    </submittedName>
</protein>
<gene>
    <name evidence="2" type="ORF">SNEC2469_LOCUS2026</name>
</gene>
<dbReference type="OrthoDB" id="416558at2759"/>
<evidence type="ECO:0000313" key="3">
    <source>
        <dbReference type="Proteomes" id="UP000601435"/>
    </source>
</evidence>
<reference evidence="2" key="1">
    <citation type="submission" date="2021-02" db="EMBL/GenBank/DDBJ databases">
        <authorList>
            <person name="Dougan E. K."/>
            <person name="Rhodes N."/>
            <person name="Thang M."/>
            <person name="Chan C."/>
        </authorList>
    </citation>
    <scope>NUCLEOTIDE SEQUENCE</scope>
</reference>
<dbReference type="Proteomes" id="UP000601435">
    <property type="component" value="Unassembled WGS sequence"/>
</dbReference>
<evidence type="ECO:0000256" key="1">
    <source>
        <dbReference type="SAM" id="SignalP"/>
    </source>
</evidence>
<accession>A0A812JSM0</accession>
<comment type="caution">
    <text evidence="2">The sequence shown here is derived from an EMBL/GenBank/DDBJ whole genome shotgun (WGS) entry which is preliminary data.</text>
</comment>
<proteinExistence type="predicted"/>
<name>A0A812JSM0_9DINO</name>
<keyword evidence="1" id="KW-0732">Signal</keyword>
<sequence length="433" mass="48332">MQLIRLLPLLVPLVQAATLASQMKLIEEKMTRRMKLTTPESATLKNIESSILGMAQTRISKQDHKAEDDILERDSDLLEKTMKANILLRRNQTQEDLDEAWANLSTCLHPNDTDYDAGLKTLSTQHSNCRLEEDSIWADYDTACVVARQLWENEKKAICDAYEAARVFPSPTKTCEMSEGTATPTIGNYLLEMEKFYTDTYNDLLDKKLKCDNATATPFKNEDLCHEKICSYYDKKIACDTKQASFEDKACGLHKNYTCLKYTECYDEKVQLYGSVVALAEEGEATSKVEWRAVLRIECLISALLLEDGELAPALDACKAKTYSTLPVELAYHGAAPATRVCQEVFLQPGTAVFSNKWYNGLPDDAAAETCTCSCCMSENFSSTYPDSVKCPFSIPTTTVTTTTTTTTTTAAPVVRTPFGPPMGMMMFPMFPR</sequence>